<dbReference type="AlphaFoldDB" id="A0A2G6KLC4"/>
<feature type="region of interest" description="Disordered" evidence="2">
    <location>
        <begin position="484"/>
        <end position="553"/>
    </location>
</feature>
<keyword evidence="3" id="KW-0812">Transmembrane</keyword>
<evidence type="ECO:0000313" key="5">
    <source>
        <dbReference type="Proteomes" id="UP000230821"/>
    </source>
</evidence>
<feature type="coiled-coil region" evidence="1">
    <location>
        <begin position="98"/>
        <end position="125"/>
    </location>
</feature>
<sequence>MHTPQDAQKQKLLEEKLKTHIQREFNLGEKVIALLKQKKELESNLREHQNAQGKLEEELERMVQSKEEVETKFLQTQKALQERQRKLKTRSRIIVGDEEQSRETLKQLQRKIHELQTELDTGDSQQSEEKKRLMLNIRKLRKKEVLQRQKLRKIVQQRDSIENRLRSVVKKYKHLAGAYHNQKKQHEKLLETLYKEQINREARIELLQDEKQLNEESLLKEIESLKQAKSELEEKLERVEQKVPATSWALDADLLQVIEKQNQYIQELKDKAHQRSTMLRVENDTLRQEMEEMSNSQEKAKWENKMLESSLKDLQEDLAEYIQLKNKFEEVQEEKERFEQLFRRRLQFIENHDVEEQKSARDITVTPDEALDNVQDRQEAQDGPVWQVSQQEEPLENPQGSVSFLNRWFSRNNRFLGWLNMAKPKILLAVFVLIVIVLSVEIYQQIPWRYMRTNSVSEPEEATLDAPEEFSKIEALENGKNVVAGQEGASDRQQHVALEHSDKQPVPKTPVVKVTPRVQHVQQSSDGPVSKKKDPPQSSSRNIPQEHVKTPDAILVQLQAERVQDYFSQTDTPFPTVENNSILRRHQQQKLAALR</sequence>
<evidence type="ECO:0000256" key="1">
    <source>
        <dbReference type="SAM" id="Coils"/>
    </source>
</evidence>
<keyword evidence="1" id="KW-0175">Coiled coil</keyword>
<dbReference type="Proteomes" id="UP000230821">
    <property type="component" value="Unassembled WGS sequence"/>
</dbReference>
<protein>
    <submittedName>
        <fullName evidence="4">Uncharacterized protein</fullName>
    </submittedName>
</protein>
<reference evidence="4 5" key="1">
    <citation type="submission" date="2017-10" db="EMBL/GenBank/DDBJ databases">
        <title>Novel microbial diversity and functional potential in the marine mammal oral microbiome.</title>
        <authorList>
            <person name="Dudek N.K."/>
            <person name="Sun C.L."/>
            <person name="Burstein D."/>
            <person name="Kantor R.S."/>
            <person name="Aliaga Goltsman D.S."/>
            <person name="Bik E.M."/>
            <person name="Thomas B.C."/>
            <person name="Banfield J.F."/>
            <person name="Relman D.A."/>
        </authorList>
    </citation>
    <scope>NUCLEOTIDE SEQUENCE [LARGE SCALE GENOMIC DNA]</scope>
    <source>
        <strain evidence="4">DOLJORAL78_47_16</strain>
    </source>
</reference>
<evidence type="ECO:0000256" key="2">
    <source>
        <dbReference type="SAM" id="MobiDB-lite"/>
    </source>
</evidence>
<evidence type="ECO:0000256" key="3">
    <source>
        <dbReference type="SAM" id="Phobius"/>
    </source>
</evidence>
<feature type="coiled-coil region" evidence="1">
    <location>
        <begin position="279"/>
        <end position="344"/>
    </location>
</feature>
<evidence type="ECO:0000313" key="4">
    <source>
        <dbReference type="EMBL" id="PIE35619.1"/>
    </source>
</evidence>
<feature type="coiled-coil region" evidence="1">
    <location>
        <begin position="31"/>
        <end position="72"/>
    </location>
</feature>
<keyword evidence="3" id="KW-0472">Membrane</keyword>
<feature type="coiled-coil region" evidence="1">
    <location>
        <begin position="208"/>
        <end position="242"/>
    </location>
</feature>
<keyword evidence="3" id="KW-1133">Transmembrane helix</keyword>
<comment type="caution">
    <text evidence="4">The sequence shown here is derived from an EMBL/GenBank/DDBJ whole genome shotgun (WGS) entry which is preliminary data.</text>
</comment>
<feature type="compositionally biased region" description="Basic and acidic residues" evidence="2">
    <location>
        <begin position="489"/>
        <end position="505"/>
    </location>
</feature>
<dbReference type="EMBL" id="PDSK01000038">
    <property type="protein sequence ID" value="PIE35619.1"/>
    <property type="molecule type" value="Genomic_DNA"/>
</dbReference>
<gene>
    <name evidence="4" type="ORF">CSA56_03440</name>
</gene>
<name>A0A2G6KLC4_9BACT</name>
<accession>A0A2G6KLC4</accession>
<proteinExistence type="predicted"/>
<feature type="transmembrane region" description="Helical" evidence="3">
    <location>
        <begin position="426"/>
        <end position="443"/>
    </location>
</feature>
<organism evidence="4 5">
    <name type="scientific">candidate division KSB3 bacterium</name>
    <dbReference type="NCBI Taxonomy" id="2044937"/>
    <lineage>
        <taxon>Bacteria</taxon>
        <taxon>candidate division KSB3</taxon>
    </lineage>
</organism>